<reference evidence="1" key="2">
    <citation type="journal article" date="2015" name="Fish Shellfish Immunol.">
        <title>Early steps in the European eel (Anguilla anguilla)-Vibrio vulnificus interaction in the gills: Role of the RtxA13 toxin.</title>
        <authorList>
            <person name="Callol A."/>
            <person name="Pajuelo D."/>
            <person name="Ebbesson L."/>
            <person name="Teles M."/>
            <person name="MacKenzie S."/>
            <person name="Amaro C."/>
        </authorList>
    </citation>
    <scope>NUCLEOTIDE SEQUENCE</scope>
</reference>
<evidence type="ECO:0000313" key="1">
    <source>
        <dbReference type="EMBL" id="JAH68452.1"/>
    </source>
</evidence>
<dbReference type="AlphaFoldDB" id="A0A0E9URL0"/>
<dbReference type="EMBL" id="GBXM01040125">
    <property type="protein sequence ID" value="JAH68452.1"/>
    <property type="molecule type" value="Transcribed_RNA"/>
</dbReference>
<sequence length="36" mass="4234">MRVEESSHMQNSARGSFFSFIKTAVNAWRSFLLVLW</sequence>
<name>A0A0E9URL0_ANGAN</name>
<accession>A0A0E9URL0</accession>
<organism evidence="1">
    <name type="scientific">Anguilla anguilla</name>
    <name type="common">European freshwater eel</name>
    <name type="synonym">Muraena anguilla</name>
    <dbReference type="NCBI Taxonomy" id="7936"/>
    <lineage>
        <taxon>Eukaryota</taxon>
        <taxon>Metazoa</taxon>
        <taxon>Chordata</taxon>
        <taxon>Craniata</taxon>
        <taxon>Vertebrata</taxon>
        <taxon>Euteleostomi</taxon>
        <taxon>Actinopterygii</taxon>
        <taxon>Neopterygii</taxon>
        <taxon>Teleostei</taxon>
        <taxon>Anguilliformes</taxon>
        <taxon>Anguillidae</taxon>
        <taxon>Anguilla</taxon>
    </lineage>
</organism>
<reference evidence="1" key="1">
    <citation type="submission" date="2014-11" db="EMBL/GenBank/DDBJ databases">
        <authorList>
            <person name="Amaro Gonzalez C."/>
        </authorList>
    </citation>
    <scope>NUCLEOTIDE SEQUENCE</scope>
</reference>
<proteinExistence type="predicted"/>
<protein>
    <submittedName>
        <fullName evidence="1">Uncharacterized protein</fullName>
    </submittedName>
</protein>